<dbReference type="NCBIfam" id="TIGR01840">
    <property type="entry name" value="esterase_phb"/>
    <property type="match status" value="1"/>
</dbReference>
<evidence type="ECO:0000256" key="5">
    <source>
        <dbReference type="ARBA" id="ARBA00023326"/>
    </source>
</evidence>
<dbReference type="SUPFAM" id="SSF53474">
    <property type="entry name" value="alpha/beta-Hydrolases"/>
    <property type="match status" value="2"/>
</dbReference>
<evidence type="ECO:0000256" key="2">
    <source>
        <dbReference type="ARBA" id="ARBA00022801"/>
    </source>
</evidence>
<dbReference type="InterPro" id="IPR013783">
    <property type="entry name" value="Ig-like_fold"/>
</dbReference>
<dbReference type="Pfam" id="PF10503">
    <property type="entry name" value="Esterase_PHB"/>
    <property type="match status" value="1"/>
</dbReference>
<dbReference type="Gene3D" id="3.40.50.1820">
    <property type="entry name" value="alpha/beta hydrolase"/>
    <property type="match status" value="1"/>
</dbReference>
<evidence type="ECO:0000259" key="7">
    <source>
        <dbReference type="PROSITE" id="PS50853"/>
    </source>
</evidence>
<sequence length="512" mass="52416">MRSGRRIIAAVLAMFTYVAAAVSGAVAAPEASAASLVQVTNFGYNPTNLQMYEYVPASVQAHPPILLALHNCTGSGPAFYSGTEFASLADRYGFIVVYPSVTRSYDCWDVSSPSSLTHNGANDPAGLISMIQYIEQHDNGDASRVYVTGASSGGMATNVMLGDYPDVFKAGAAFMGVPFGCFATTDGSQWNSACAQGQITKTPQQWGDLVRAAYPGYTGVRPRMQLWHGTDDTTLSYVNFGEEIKQWTNVTGVSQTPSTTDHPQSGWTHTTYANSSGVAQVDAYSIANTGHSLPMSGMAAVAVHFFGLDQSGGGGDTTPPSVPSNLAVTGVTSSSVALSWSPSADDVGVAGYRVYRNGVQVGTSAGTAFTDSGLSASTQYSYQVAAYDAAGNVSAQSSAVTATTSSGGGGGGGCAAAYSVTSQWNNGFTASVTVTNNGTAPSTGWKVTWTWGGGQQITNVWNGVLAGTGAGAVTITNAGYNGSIAPGGNTSFGFQATFSGTNASPTLSCTTS</sequence>
<dbReference type="Proteomes" id="UP001499854">
    <property type="component" value="Unassembled WGS sequence"/>
</dbReference>
<evidence type="ECO:0008006" key="11">
    <source>
        <dbReference type="Google" id="ProtNLM"/>
    </source>
</evidence>
<evidence type="ECO:0000313" key="10">
    <source>
        <dbReference type="Proteomes" id="UP001499854"/>
    </source>
</evidence>
<dbReference type="PROSITE" id="PS50853">
    <property type="entry name" value="FN3"/>
    <property type="match status" value="1"/>
</dbReference>
<dbReference type="CDD" id="cd00063">
    <property type="entry name" value="FN3"/>
    <property type="match status" value="1"/>
</dbReference>
<keyword evidence="4" id="KW-0326">Glycosidase</keyword>
<protein>
    <recommendedName>
        <fullName evidence="11">Esterase, PHB depolymerase family</fullName>
    </recommendedName>
</protein>
<dbReference type="InterPro" id="IPR001919">
    <property type="entry name" value="CBD2"/>
</dbReference>
<dbReference type="InterPro" id="IPR029058">
    <property type="entry name" value="AB_hydrolase_fold"/>
</dbReference>
<feature type="chain" id="PRO_5047396573" description="Esterase, PHB depolymerase family" evidence="6">
    <location>
        <begin position="28"/>
        <end position="512"/>
    </location>
</feature>
<keyword evidence="3" id="KW-0119">Carbohydrate metabolism</keyword>
<dbReference type="RefSeq" id="WP_344657441.1">
    <property type="nucleotide sequence ID" value="NZ_BAAAQM010000013.1"/>
</dbReference>
<proteinExistence type="predicted"/>
<feature type="signal peptide" evidence="6">
    <location>
        <begin position="1"/>
        <end position="27"/>
    </location>
</feature>
<dbReference type="SUPFAM" id="SSF49384">
    <property type="entry name" value="Carbohydrate-binding domain"/>
    <property type="match status" value="1"/>
</dbReference>
<dbReference type="InterPro" id="IPR036116">
    <property type="entry name" value="FN3_sf"/>
</dbReference>
<gene>
    <name evidence="9" type="ORF">GCM10009838_28280</name>
</gene>
<feature type="domain" description="Fibronectin type-III" evidence="7">
    <location>
        <begin position="322"/>
        <end position="407"/>
    </location>
</feature>
<dbReference type="Pfam" id="PF00041">
    <property type="entry name" value="fn3"/>
    <property type="match status" value="1"/>
</dbReference>
<keyword evidence="1 6" id="KW-0732">Signal</keyword>
<keyword evidence="5" id="KW-0624">Polysaccharide degradation</keyword>
<evidence type="ECO:0000313" key="9">
    <source>
        <dbReference type="EMBL" id="GAA1968174.1"/>
    </source>
</evidence>
<dbReference type="EMBL" id="BAAAQM010000013">
    <property type="protein sequence ID" value="GAA1968174.1"/>
    <property type="molecule type" value="Genomic_DNA"/>
</dbReference>
<dbReference type="InterPro" id="IPR003961">
    <property type="entry name" value="FN3_dom"/>
</dbReference>
<dbReference type="SUPFAM" id="SSF49265">
    <property type="entry name" value="Fibronectin type III"/>
    <property type="match status" value="1"/>
</dbReference>
<accession>A0ABN2RFP7</accession>
<dbReference type="SMART" id="SM00060">
    <property type="entry name" value="FN3"/>
    <property type="match status" value="1"/>
</dbReference>
<dbReference type="InterPro" id="IPR050955">
    <property type="entry name" value="Plant_Biomass_Hydrol_Est"/>
</dbReference>
<keyword evidence="10" id="KW-1185">Reference proteome</keyword>
<comment type="caution">
    <text evidence="9">The sequence shown here is derived from an EMBL/GenBank/DDBJ whole genome shotgun (WGS) entry which is preliminary data.</text>
</comment>
<dbReference type="PANTHER" id="PTHR43037">
    <property type="entry name" value="UNNAMED PRODUCT-RELATED"/>
    <property type="match status" value="1"/>
</dbReference>
<evidence type="ECO:0000256" key="6">
    <source>
        <dbReference type="SAM" id="SignalP"/>
    </source>
</evidence>
<evidence type="ECO:0000259" key="8">
    <source>
        <dbReference type="PROSITE" id="PS51173"/>
    </source>
</evidence>
<feature type="domain" description="CBM2" evidence="8">
    <location>
        <begin position="407"/>
        <end position="512"/>
    </location>
</feature>
<dbReference type="SMART" id="SM00637">
    <property type="entry name" value="CBD_II"/>
    <property type="match status" value="1"/>
</dbReference>
<reference evidence="9 10" key="1">
    <citation type="journal article" date="2019" name="Int. J. Syst. Evol. Microbiol.">
        <title>The Global Catalogue of Microorganisms (GCM) 10K type strain sequencing project: providing services to taxonomists for standard genome sequencing and annotation.</title>
        <authorList>
            <consortium name="The Broad Institute Genomics Platform"/>
            <consortium name="The Broad Institute Genome Sequencing Center for Infectious Disease"/>
            <person name="Wu L."/>
            <person name="Ma J."/>
        </authorList>
    </citation>
    <scope>NUCLEOTIDE SEQUENCE [LARGE SCALE GENOMIC DNA]</scope>
    <source>
        <strain evidence="9 10">JCM 16013</strain>
    </source>
</reference>
<dbReference type="Gene3D" id="2.60.40.10">
    <property type="entry name" value="Immunoglobulins"/>
    <property type="match status" value="1"/>
</dbReference>
<dbReference type="InterPro" id="IPR012291">
    <property type="entry name" value="CBM2_carb-bd_dom_sf"/>
</dbReference>
<evidence type="ECO:0000256" key="4">
    <source>
        <dbReference type="ARBA" id="ARBA00023295"/>
    </source>
</evidence>
<dbReference type="Pfam" id="PF00553">
    <property type="entry name" value="CBM_2"/>
    <property type="match status" value="1"/>
</dbReference>
<dbReference type="InterPro" id="IPR010126">
    <property type="entry name" value="Esterase_phb"/>
</dbReference>
<dbReference type="InterPro" id="IPR008965">
    <property type="entry name" value="CBM2/CBM3_carb-bd_dom_sf"/>
</dbReference>
<evidence type="ECO:0000256" key="1">
    <source>
        <dbReference type="ARBA" id="ARBA00022729"/>
    </source>
</evidence>
<dbReference type="PROSITE" id="PS51173">
    <property type="entry name" value="CBM2"/>
    <property type="match status" value="1"/>
</dbReference>
<evidence type="ECO:0000256" key="3">
    <source>
        <dbReference type="ARBA" id="ARBA00023277"/>
    </source>
</evidence>
<organism evidence="9 10">
    <name type="scientific">Catenulispora subtropica</name>
    <dbReference type="NCBI Taxonomy" id="450798"/>
    <lineage>
        <taxon>Bacteria</taxon>
        <taxon>Bacillati</taxon>
        <taxon>Actinomycetota</taxon>
        <taxon>Actinomycetes</taxon>
        <taxon>Catenulisporales</taxon>
        <taxon>Catenulisporaceae</taxon>
        <taxon>Catenulispora</taxon>
    </lineage>
</organism>
<dbReference type="PANTHER" id="PTHR43037:SF5">
    <property type="entry name" value="FERULOYL ESTERASE"/>
    <property type="match status" value="1"/>
</dbReference>
<keyword evidence="2" id="KW-0378">Hydrolase</keyword>
<name>A0ABN2RFP7_9ACTN</name>
<dbReference type="Gene3D" id="2.60.40.290">
    <property type="match status" value="1"/>
</dbReference>